<dbReference type="OrthoDB" id="1729737at2759"/>
<evidence type="ECO:0000313" key="3">
    <source>
        <dbReference type="Proteomes" id="UP000789831"/>
    </source>
</evidence>
<dbReference type="EMBL" id="CAJVPL010018023">
    <property type="protein sequence ID" value="CAG8700629.1"/>
    <property type="molecule type" value="Genomic_DNA"/>
</dbReference>
<dbReference type="Pfam" id="PF08487">
    <property type="entry name" value="VIT"/>
    <property type="match status" value="1"/>
</dbReference>
<gene>
    <name evidence="2" type="ORF">AGERDE_LOCUS13488</name>
</gene>
<dbReference type="Proteomes" id="UP000789831">
    <property type="component" value="Unassembled WGS sequence"/>
</dbReference>
<proteinExistence type="predicted"/>
<organism evidence="2 3">
    <name type="scientific">Ambispora gerdemannii</name>
    <dbReference type="NCBI Taxonomy" id="144530"/>
    <lineage>
        <taxon>Eukaryota</taxon>
        <taxon>Fungi</taxon>
        <taxon>Fungi incertae sedis</taxon>
        <taxon>Mucoromycota</taxon>
        <taxon>Glomeromycotina</taxon>
        <taxon>Glomeromycetes</taxon>
        <taxon>Archaeosporales</taxon>
        <taxon>Ambisporaceae</taxon>
        <taxon>Ambispora</taxon>
    </lineage>
</organism>
<accession>A0A9N9HQG8</accession>
<keyword evidence="3" id="KW-1185">Reference proteome</keyword>
<feature type="domain" description="VIT" evidence="1">
    <location>
        <begin position="1"/>
        <end position="54"/>
    </location>
</feature>
<evidence type="ECO:0000259" key="1">
    <source>
        <dbReference type="PROSITE" id="PS51468"/>
    </source>
</evidence>
<dbReference type="PANTHER" id="PTHR45737">
    <property type="entry name" value="VON WILLEBRAND FACTOR A DOMAIN-CONTAINING PROTEIN 5A"/>
    <property type="match status" value="1"/>
</dbReference>
<feature type="non-terminal residue" evidence="2">
    <location>
        <position position="162"/>
    </location>
</feature>
<dbReference type="InterPro" id="IPR013694">
    <property type="entry name" value="VIT"/>
</dbReference>
<dbReference type="AlphaFoldDB" id="A0A9N9HQG8"/>
<feature type="non-terminal residue" evidence="2">
    <location>
        <position position="1"/>
    </location>
</feature>
<evidence type="ECO:0000313" key="2">
    <source>
        <dbReference type="EMBL" id="CAG8700629.1"/>
    </source>
</evidence>
<comment type="caution">
    <text evidence="2">The sequence shown here is derived from an EMBL/GenBank/DDBJ whole genome shotgun (WGS) entry which is preliminary data.</text>
</comment>
<dbReference type="PROSITE" id="PS51468">
    <property type="entry name" value="VIT"/>
    <property type="match status" value="1"/>
</dbReference>
<protein>
    <submittedName>
        <fullName evidence="2">7942_t:CDS:1</fullName>
    </submittedName>
</protein>
<dbReference type="PANTHER" id="PTHR45737:SF6">
    <property type="entry name" value="VON WILLEBRAND FACTOR A DOMAIN-CONTAINING PROTEIN 5A"/>
    <property type="match status" value="1"/>
</dbReference>
<sequence>IVKESAQAVKEYREAVSQGKGAYLLEENLPDVFQCSLGNLSPGQTIIIRITYVTELKYDSESEKIRFVLPTIVSPRYSPGDFSEDATDGKIVTAANPSYASTEIAKYTLGLSITCRMTDTITSIESPSHLISTELNINGDAKVSRISLAEEITYLERDFILV</sequence>
<name>A0A9N9HQG8_9GLOM</name>
<reference evidence="2" key="1">
    <citation type="submission" date="2021-06" db="EMBL/GenBank/DDBJ databases">
        <authorList>
            <person name="Kallberg Y."/>
            <person name="Tangrot J."/>
            <person name="Rosling A."/>
        </authorList>
    </citation>
    <scope>NUCLEOTIDE SEQUENCE</scope>
    <source>
        <strain evidence="2">MT106</strain>
    </source>
</reference>